<dbReference type="EMBL" id="RRYP01001444">
    <property type="protein sequence ID" value="TNV85940.1"/>
    <property type="molecule type" value="Genomic_DNA"/>
</dbReference>
<feature type="compositionally biased region" description="Polar residues" evidence="1">
    <location>
        <begin position="1018"/>
        <end position="1036"/>
    </location>
</feature>
<dbReference type="PANTHER" id="PTHR10153">
    <property type="entry name" value="SMALL CONDUCTANCE CALCIUM-ACTIVATED POTASSIUM CHANNEL"/>
    <property type="match status" value="1"/>
</dbReference>
<feature type="region of interest" description="Disordered" evidence="1">
    <location>
        <begin position="1018"/>
        <end position="1056"/>
    </location>
</feature>
<feature type="compositionally biased region" description="Polar residues" evidence="1">
    <location>
        <begin position="1140"/>
        <end position="1149"/>
    </location>
</feature>
<feature type="region of interest" description="Disordered" evidence="1">
    <location>
        <begin position="812"/>
        <end position="849"/>
    </location>
</feature>
<feature type="transmembrane region" description="Helical" evidence="2">
    <location>
        <begin position="573"/>
        <end position="597"/>
    </location>
</feature>
<feature type="transmembrane region" description="Helical" evidence="2">
    <location>
        <begin position="347"/>
        <end position="369"/>
    </location>
</feature>
<feature type="compositionally biased region" description="Basic and acidic residues" evidence="1">
    <location>
        <begin position="831"/>
        <end position="845"/>
    </location>
</feature>
<feature type="compositionally biased region" description="Low complexity" evidence="1">
    <location>
        <begin position="1123"/>
        <end position="1136"/>
    </location>
</feature>
<feature type="transmembrane region" description="Helical" evidence="2">
    <location>
        <begin position="451"/>
        <end position="471"/>
    </location>
</feature>
<dbReference type="InterPro" id="IPR015449">
    <property type="entry name" value="K_chnl_Ca-activ_SK"/>
</dbReference>
<dbReference type="InterPro" id="IPR013099">
    <property type="entry name" value="K_chnl_dom"/>
</dbReference>
<organism evidence="4 5">
    <name type="scientific">Halteria grandinella</name>
    <dbReference type="NCBI Taxonomy" id="5974"/>
    <lineage>
        <taxon>Eukaryota</taxon>
        <taxon>Sar</taxon>
        <taxon>Alveolata</taxon>
        <taxon>Ciliophora</taxon>
        <taxon>Intramacronucleata</taxon>
        <taxon>Spirotrichea</taxon>
        <taxon>Stichotrichia</taxon>
        <taxon>Sporadotrichida</taxon>
        <taxon>Halteriidae</taxon>
        <taxon>Halteria</taxon>
    </lineage>
</organism>
<gene>
    <name evidence="4" type="ORF">FGO68_gene15746</name>
</gene>
<keyword evidence="2" id="KW-0812">Transmembrane</keyword>
<feature type="transmembrane region" description="Helical" evidence="2">
    <location>
        <begin position="545"/>
        <end position="567"/>
    </location>
</feature>
<dbReference type="SUPFAM" id="SSF81324">
    <property type="entry name" value="Voltage-gated potassium channels"/>
    <property type="match status" value="1"/>
</dbReference>
<evidence type="ECO:0000256" key="1">
    <source>
        <dbReference type="SAM" id="MobiDB-lite"/>
    </source>
</evidence>
<dbReference type="Pfam" id="PF07885">
    <property type="entry name" value="Ion_trans_2"/>
    <property type="match status" value="1"/>
</dbReference>
<evidence type="ECO:0000313" key="4">
    <source>
        <dbReference type="EMBL" id="TNV85940.1"/>
    </source>
</evidence>
<feature type="region of interest" description="Disordered" evidence="1">
    <location>
        <begin position="85"/>
        <end position="113"/>
    </location>
</feature>
<name>A0A8J8T8T7_HALGN</name>
<feature type="transmembrane region" description="Helical" evidence="2">
    <location>
        <begin position="511"/>
        <end position="533"/>
    </location>
</feature>
<dbReference type="Proteomes" id="UP000785679">
    <property type="component" value="Unassembled WGS sequence"/>
</dbReference>
<evidence type="ECO:0000259" key="3">
    <source>
        <dbReference type="Pfam" id="PF07885"/>
    </source>
</evidence>
<keyword evidence="2" id="KW-1133">Transmembrane helix</keyword>
<feature type="region of interest" description="Disordered" evidence="1">
    <location>
        <begin position="1104"/>
        <end position="1149"/>
    </location>
</feature>
<comment type="caution">
    <text evidence="4">The sequence shown here is derived from an EMBL/GenBank/DDBJ whole genome shotgun (WGS) entry which is preliminary data.</text>
</comment>
<feature type="compositionally biased region" description="Polar residues" evidence="1">
    <location>
        <begin position="98"/>
        <end position="111"/>
    </location>
</feature>
<proteinExistence type="predicted"/>
<feature type="domain" description="Potassium channel" evidence="3">
    <location>
        <begin position="526"/>
        <end position="596"/>
    </location>
</feature>
<dbReference type="GO" id="GO:0016020">
    <property type="term" value="C:membrane"/>
    <property type="evidence" value="ECO:0007669"/>
    <property type="project" value="InterPro"/>
</dbReference>
<keyword evidence="5" id="KW-1185">Reference proteome</keyword>
<feature type="region of interest" description="Disordered" evidence="1">
    <location>
        <begin position="145"/>
        <end position="165"/>
    </location>
</feature>
<dbReference type="OrthoDB" id="6128189at2759"/>
<dbReference type="Gene3D" id="1.10.287.70">
    <property type="match status" value="1"/>
</dbReference>
<dbReference type="GO" id="GO:0016286">
    <property type="term" value="F:small conductance calcium-activated potassium channel activity"/>
    <property type="evidence" value="ECO:0007669"/>
    <property type="project" value="InterPro"/>
</dbReference>
<keyword evidence="2" id="KW-0472">Membrane</keyword>
<sequence>MRMDGYLMREKAQDKENKEFLKREELQRQKRNLLKNQGSILMSKISNSGAQFASNAFQSGVYQGAKSKFSEYNSHFMVNEPTIVEEDEKSTRRDRQSLSRTVATPNNAMTNKSRHLRPDMYVGQHIQNENFSFKISQNKSIETLPQTNNFKGQPSSSSPTDQREQTGQITHNIMQNFNNTENTERMKFDEASMLQDDSGPNHQLNREGSITSIARQKREKKYNSEKVGLKVIEPQIGDSFGFDNTKVSIKKYNGEKKSLEVIEETSQQSKQATQFKNAQQRRLHNIWRALDLVASFISIIGLGLSIYSHELDLSHQYRVIFPSNLDEDDPAATIKQQNDQKDFDVDFYRSLVASLTVLSIFVMIMRHYYVAKWKKQMYKFAVINCMFMPSDEMRQSQLKSLNRSSFFKSKQFYVDLIILVCQPLPYYDPTFTMSCINITNKSHLIAVEYRLSHVLLSIMFLRIIFIMRALFNYSIYTDQHAKKLLNENYGFSPNVRFTFKVLITRYPELTVSYILAASILIVAYILRIFEIVYYRAIGYQDFEQFYSGLYCAVITMATVGFGDVVPVSHVGRFIIMLTSIWGAFIFTLVIVAFSMVFNLNQNQKKAMHHLLVTRKAADTIASAWRYFKAKKEKTKNLTPNPLYKENQYDRKMTYTAIDPDLRKHKIKMDSNIQGFKHERIQLKMHKLNDGNEVRKNFNFLKSEVLDIHDKFNDVFEALSNQMEAFSSITTMIKSLRDEQESFKQLVQQQKYYGAKGSKVQNLTGNQDGEVVPGEVNYLCSSDDYDDDNTYRPNEGDDVLDEDQQYYIHIDDIDGRLNSGQGDSQKSKYRRRGETEQMVDDDKSDASRLTSKQVRKIPTEKYVKFGPMAKKSDHRSKFASLRSNHPSPISRAMLRGPPTQNSLAFQVSKPAMKAHQSILKTKPSILKSNFSIKNTLNIDNTPQSNDVNPINPFSSAAPFEEIKERLRTKDTMNVDSFNEKKDDINTVYQKDHWKEIETKDFMMDKQSNYSVRYPLHPQTETTSQLRQVRSPTHSQETLGGRPSEKYQIQQVKAPPPQQLNYNLKKDSIFTQDDGGAYEPFRGGRVNHSHMGRAVDKRYLTPHQEEQVRGYSVGGSADGPTNLNSGARGAAFDSSAAAENSPLLNQRGNQR</sequence>
<protein>
    <recommendedName>
        <fullName evidence="3">Potassium channel domain-containing protein</fullName>
    </recommendedName>
</protein>
<evidence type="ECO:0000256" key="2">
    <source>
        <dbReference type="SAM" id="Phobius"/>
    </source>
</evidence>
<feature type="region of interest" description="Disordered" evidence="1">
    <location>
        <begin position="872"/>
        <end position="896"/>
    </location>
</feature>
<feature type="transmembrane region" description="Helical" evidence="2">
    <location>
        <begin position="286"/>
        <end position="307"/>
    </location>
</feature>
<reference evidence="4" key="1">
    <citation type="submission" date="2019-06" db="EMBL/GenBank/DDBJ databases">
        <authorList>
            <person name="Zheng W."/>
        </authorList>
    </citation>
    <scope>NUCLEOTIDE SEQUENCE</scope>
    <source>
        <strain evidence="4">QDHG01</strain>
    </source>
</reference>
<evidence type="ECO:0000313" key="5">
    <source>
        <dbReference type="Proteomes" id="UP000785679"/>
    </source>
</evidence>
<dbReference type="AlphaFoldDB" id="A0A8J8T8T7"/>
<accession>A0A8J8T8T7</accession>